<evidence type="ECO:0000256" key="1">
    <source>
        <dbReference type="ARBA" id="ARBA00022676"/>
    </source>
</evidence>
<dbReference type="KEGG" id="asui:ASUIS_2078"/>
<reference evidence="3 4" key="1">
    <citation type="submission" date="2018-08" db="EMBL/GenBank/DDBJ databases">
        <title>Complete genome of the Arcobacter suis type strain LMG 26152.</title>
        <authorList>
            <person name="Miller W.G."/>
            <person name="Yee E."/>
            <person name="Bono J.L."/>
        </authorList>
    </citation>
    <scope>NUCLEOTIDE SEQUENCE [LARGE SCALE GENOMIC DNA]</scope>
    <source>
        <strain evidence="3 4">CECT 7833</strain>
    </source>
</reference>
<evidence type="ECO:0000256" key="2">
    <source>
        <dbReference type="ARBA" id="ARBA00022679"/>
    </source>
</evidence>
<protein>
    <submittedName>
        <fullName evidence="3">Glycosyltransferase, family 9</fullName>
    </submittedName>
</protein>
<dbReference type="PANTHER" id="PTHR30160">
    <property type="entry name" value="TETRAACYLDISACCHARIDE 4'-KINASE-RELATED"/>
    <property type="match status" value="1"/>
</dbReference>
<keyword evidence="2" id="KW-0808">Transferase</keyword>
<dbReference type="GO" id="GO:0005829">
    <property type="term" value="C:cytosol"/>
    <property type="evidence" value="ECO:0007669"/>
    <property type="project" value="TreeGrafter"/>
</dbReference>
<name>A0AAD0WR87_9BACT</name>
<dbReference type="Proteomes" id="UP000263040">
    <property type="component" value="Chromosome"/>
</dbReference>
<dbReference type="Pfam" id="PF01075">
    <property type="entry name" value="Glyco_transf_9"/>
    <property type="match status" value="1"/>
</dbReference>
<evidence type="ECO:0000313" key="4">
    <source>
        <dbReference type="Proteomes" id="UP000263040"/>
    </source>
</evidence>
<dbReference type="GO" id="GO:0009244">
    <property type="term" value="P:lipopolysaccharide core region biosynthetic process"/>
    <property type="evidence" value="ECO:0007669"/>
    <property type="project" value="TreeGrafter"/>
</dbReference>
<dbReference type="RefSeq" id="WP_118887110.1">
    <property type="nucleotide sequence ID" value="NZ_CP032100.1"/>
</dbReference>
<organism evidence="3 4">
    <name type="scientific">Arcobacter suis CECT 7833</name>
    <dbReference type="NCBI Taxonomy" id="663365"/>
    <lineage>
        <taxon>Bacteria</taxon>
        <taxon>Pseudomonadati</taxon>
        <taxon>Campylobacterota</taxon>
        <taxon>Epsilonproteobacteria</taxon>
        <taxon>Campylobacterales</taxon>
        <taxon>Arcobacteraceae</taxon>
        <taxon>Arcobacter</taxon>
    </lineage>
</organism>
<proteinExistence type="predicted"/>
<dbReference type="AlphaFoldDB" id="A0AAD0WR87"/>
<dbReference type="InterPro" id="IPR051199">
    <property type="entry name" value="LPS_LOS_Heptosyltrfase"/>
</dbReference>
<dbReference type="GO" id="GO:0008713">
    <property type="term" value="F:ADP-heptose-lipopolysaccharide heptosyltransferase activity"/>
    <property type="evidence" value="ECO:0007669"/>
    <property type="project" value="TreeGrafter"/>
</dbReference>
<dbReference type="CDD" id="cd03789">
    <property type="entry name" value="GT9_LPS_heptosyltransferase"/>
    <property type="match status" value="1"/>
</dbReference>
<dbReference type="EMBL" id="CP032100">
    <property type="protein sequence ID" value="AXX90524.1"/>
    <property type="molecule type" value="Genomic_DNA"/>
</dbReference>
<sequence length="326" mass="37262">MNILIIRFSSLGDLVTLEPTFRAIRYFYKDSKISFLTTSVGKGLYQDSNYFDEYILHKSVFSSIQKLKNNKYDIVINLQGNKPSHYINMFLKKNLIVNKSHSFTHKIFGLKAKSKTIKEIIEATTFIPQDTIDTYFNNTKEYIKLPVGEDIFLKNKNVKKHIAISIGTSERWISKKWGVQNYLGLIKELVSNNYQVILIGSNLEVEDSNLILNQFSKDEIISFVNNTNLTQLKNLLAEVDLYIGNDSGPSHIAAGVGTNTITIFGSTDIKHCVKFMPYMGKHDFLKPNENIKCHPCYKTKCPTNMECMSSIKVDMVLNKVKEILND</sequence>
<dbReference type="SUPFAM" id="SSF53756">
    <property type="entry name" value="UDP-Glycosyltransferase/glycogen phosphorylase"/>
    <property type="match status" value="1"/>
</dbReference>
<keyword evidence="1" id="KW-0328">Glycosyltransferase</keyword>
<accession>A0AAD0WR87</accession>
<keyword evidence="4" id="KW-1185">Reference proteome</keyword>
<dbReference type="InterPro" id="IPR002201">
    <property type="entry name" value="Glyco_trans_9"/>
</dbReference>
<dbReference type="Gene3D" id="3.40.50.2000">
    <property type="entry name" value="Glycogen Phosphorylase B"/>
    <property type="match status" value="2"/>
</dbReference>
<gene>
    <name evidence="3" type="ORF">ASUIS_2078</name>
</gene>
<evidence type="ECO:0000313" key="3">
    <source>
        <dbReference type="EMBL" id="AXX90524.1"/>
    </source>
</evidence>